<keyword evidence="2" id="KW-1185">Reference proteome</keyword>
<proteinExistence type="predicted"/>
<dbReference type="Proteomes" id="UP000265520">
    <property type="component" value="Unassembled WGS sequence"/>
</dbReference>
<accession>A0A392N9S7</accession>
<protein>
    <submittedName>
        <fullName evidence="1">Uncharacterized protein</fullName>
    </submittedName>
</protein>
<organism evidence="1 2">
    <name type="scientific">Trifolium medium</name>
    <dbReference type="NCBI Taxonomy" id="97028"/>
    <lineage>
        <taxon>Eukaryota</taxon>
        <taxon>Viridiplantae</taxon>
        <taxon>Streptophyta</taxon>
        <taxon>Embryophyta</taxon>
        <taxon>Tracheophyta</taxon>
        <taxon>Spermatophyta</taxon>
        <taxon>Magnoliopsida</taxon>
        <taxon>eudicotyledons</taxon>
        <taxon>Gunneridae</taxon>
        <taxon>Pentapetalae</taxon>
        <taxon>rosids</taxon>
        <taxon>fabids</taxon>
        <taxon>Fabales</taxon>
        <taxon>Fabaceae</taxon>
        <taxon>Papilionoideae</taxon>
        <taxon>50 kb inversion clade</taxon>
        <taxon>NPAAA clade</taxon>
        <taxon>Hologalegina</taxon>
        <taxon>IRL clade</taxon>
        <taxon>Trifolieae</taxon>
        <taxon>Trifolium</taxon>
    </lineage>
</organism>
<name>A0A392N9S7_9FABA</name>
<evidence type="ECO:0000313" key="2">
    <source>
        <dbReference type="Proteomes" id="UP000265520"/>
    </source>
</evidence>
<dbReference type="EMBL" id="LXQA010030699">
    <property type="protein sequence ID" value="MCH95798.1"/>
    <property type="molecule type" value="Genomic_DNA"/>
</dbReference>
<comment type="caution">
    <text evidence="1">The sequence shown here is derived from an EMBL/GenBank/DDBJ whole genome shotgun (WGS) entry which is preliminary data.</text>
</comment>
<dbReference type="AlphaFoldDB" id="A0A392N9S7"/>
<evidence type="ECO:0000313" key="1">
    <source>
        <dbReference type="EMBL" id="MCH95798.1"/>
    </source>
</evidence>
<reference evidence="1 2" key="1">
    <citation type="journal article" date="2018" name="Front. Plant Sci.">
        <title>Red Clover (Trifolium pratense) and Zigzag Clover (T. medium) - A Picture of Genomic Similarities and Differences.</title>
        <authorList>
            <person name="Dluhosova J."/>
            <person name="Istvanek J."/>
            <person name="Nedelnik J."/>
            <person name="Repkova J."/>
        </authorList>
    </citation>
    <scope>NUCLEOTIDE SEQUENCE [LARGE SCALE GENOMIC DNA]</scope>
    <source>
        <strain evidence="2">cv. 10/8</strain>
        <tissue evidence="1">Leaf</tissue>
    </source>
</reference>
<sequence>MGSPMAHIINALKKMLLKGPEYLLREVESFSSFVDDLRDYSWRLSSHESCFLQRLLRLRTELVDDVPLIFSAEEADRQHRKVMSALFDQTWFVKESMRMYESNLAAYFHEEENCDAKAIKLRGYLARLEGRKKELQISVKEDVAKLLEKRHLLLEL</sequence>